<organism evidence="1 2">
    <name type="scientific">Conchiformibius steedae DSM 2580</name>
    <dbReference type="NCBI Taxonomy" id="1121352"/>
    <lineage>
        <taxon>Bacteria</taxon>
        <taxon>Pseudomonadati</taxon>
        <taxon>Pseudomonadota</taxon>
        <taxon>Betaproteobacteria</taxon>
        <taxon>Neisseriales</taxon>
        <taxon>Neisseriaceae</taxon>
        <taxon>Conchiformibius</taxon>
    </lineage>
</organism>
<dbReference type="EMBL" id="CP097501">
    <property type="protein sequence ID" value="URD67676.1"/>
    <property type="molecule type" value="Genomic_DNA"/>
</dbReference>
<proteinExistence type="predicted"/>
<evidence type="ECO:0000313" key="1">
    <source>
        <dbReference type="EMBL" id="URD67676.1"/>
    </source>
</evidence>
<dbReference type="Gene3D" id="3.40.1580.10">
    <property type="entry name" value="SMI1/KNR4-like"/>
    <property type="match status" value="1"/>
</dbReference>
<gene>
    <name evidence="1" type="ORF">LNQ82_00490</name>
</gene>
<protein>
    <submittedName>
        <fullName evidence="1">SMI1/KNR4 family protein</fullName>
    </submittedName>
</protein>
<evidence type="ECO:0000313" key="2">
    <source>
        <dbReference type="Proteomes" id="UP001056819"/>
    </source>
</evidence>
<dbReference type="RefSeq" id="WP_051531997.1">
    <property type="nucleotide sequence ID" value="NZ_CP097501.1"/>
</dbReference>
<accession>A0AAE9HW93</accession>
<dbReference type="AlphaFoldDB" id="A0AAE9HW93"/>
<sequence length="201" mass="23843">MPWRFCRIVAQLTKHKQSMNNLIQMLLSIKNPANHFIERPELIRGYTEDEIKQIEQKYNFPVHGQFKELLMTMGKCSGGLLLSDDIYIYREGYANHHLDGYVRDSIQHDKDYEYFMQSIGNVNLTEKRFFIFAGINEHIVQYFMFASDGNDIVYEWDENEETVKEFGTLFDFLKYYRKITTSQITGEENNDFKELTTGKLL</sequence>
<dbReference type="SUPFAM" id="SSF160631">
    <property type="entry name" value="SMI1/KNR4-like"/>
    <property type="match status" value="1"/>
</dbReference>
<reference evidence="1" key="1">
    <citation type="submission" date="2022-05" db="EMBL/GenBank/DDBJ databases">
        <title>Alysiella filiformis genome sequencing.</title>
        <authorList>
            <person name="Viehboeck T."/>
        </authorList>
    </citation>
    <scope>NUCLEOTIDE SEQUENCE</scope>
    <source>
        <strain evidence="1">DSM 2580</strain>
    </source>
</reference>
<dbReference type="InterPro" id="IPR037883">
    <property type="entry name" value="Knr4/Smi1-like_sf"/>
</dbReference>
<name>A0AAE9HW93_9NEIS</name>
<dbReference type="Pfam" id="PF14568">
    <property type="entry name" value="SUKH_6"/>
    <property type="match status" value="1"/>
</dbReference>
<dbReference type="Proteomes" id="UP001056819">
    <property type="component" value="Chromosome"/>
</dbReference>